<dbReference type="WBParaSite" id="BXY_1353700.1">
    <property type="protein sequence ID" value="BXY_1353700.1"/>
    <property type="gene ID" value="BXY_1353700"/>
</dbReference>
<sequence length="62" mass="7534">MENLQFERRAQYNYKFSSERSEPTVTRIWRPNVTDLTNNQVRNRVQNANERNVKVSLEHQKL</sequence>
<dbReference type="AlphaFoldDB" id="A0A1I7SKF7"/>
<proteinExistence type="predicted"/>
<dbReference type="Proteomes" id="UP000095284">
    <property type="component" value="Unplaced"/>
</dbReference>
<reference evidence="2" key="1">
    <citation type="submission" date="2016-11" db="UniProtKB">
        <authorList>
            <consortium name="WormBaseParasite"/>
        </authorList>
    </citation>
    <scope>IDENTIFICATION</scope>
</reference>
<evidence type="ECO:0000313" key="1">
    <source>
        <dbReference type="Proteomes" id="UP000095284"/>
    </source>
</evidence>
<evidence type="ECO:0000313" key="2">
    <source>
        <dbReference type="WBParaSite" id="BXY_1353700.1"/>
    </source>
</evidence>
<organism evidence="1 2">
    <name type="scientific">Bursaphelenchus xylophilus</name>
    <name type="common">Pinewood nematode worm</name>
    <name type="synonym">Aphelenchoides xylophilus</name>
    <dbReference type="NCBI Taxonomy" id="6326"/>
    <lineage>
        <taxon>Eukaryota</taxon>
        <taxon>Metazoa</taxon>
        <taxon>Ecdysozoa</taxon>
        <taxon>Nematoda</taxon>
        <taxon>Chromadorea</taxon>
        <taxon>Rhabditida</taxon>
        <taxon>Tylenchina</taxon>
        <taxon>Tylenchomorpha</taxon>
        <taxon>Aphelenchoidea</taxon>
        <taxon>Aphelenchoididae</taxon>
        <taxon>Bursaphelenchus</taxon>
    </lineage>
</organism>
<accession>A0A1I7SKF7</accession>
<name>A0A1I7SKF7_BURXY</name>
<protein>
    <submittedName>
        <fullName evidence="2">Ovule protein</fullName>
    </submittedName>
</protein>